<evidence type="ECO:0000256" key="9">
    <source>
        <dbReference type="SAM" id="Phobius"/>
    </source>
</evidence>
<gene>
    <name evidence="10" type="ORF">BJ322DRAFT_1047471</name>
</gene>
<evidence type="ECO:0000256" key="3">
    <source>
        <dbReference type="ARBA" id="ARBA00017059"/>
    </source>
</evidence>
<feature type="transmembrane region" description="Helical" evidence="9">
    <location>
        <begin position="24"/>
        <end position="43"/>
    </location>
</feature>
<comment type="caution">
    <text evidence="10">The sequence shown here is derived from an EMBL/GenBank/DDBJ whole genome shotgun (WGS) entry which is preliminary data.</text>
</comment>
<comment type="similarity">
    <text evidence="2">Belongs to the SPCS1 family.</text>
</comment>
<reference evidence="10" key="2">
    <citation type="submission" date="2020-11" db="EMBL/GenBank/DDBJ databases">
        <authorList>
            <consortium name="DOE Joint Genome Institute"/>
            <person name="Kuo A."/>
            <person name="Miyauchi S."/>
            <person name="Kiss E."/>
            <person name="Drula E."/>
            <person name="Kohler A."/>
            <person name="Sanchez-Garcia M."/>
            <person name="Andreopoulos B."/>
            <person name="Barry K.W."/>
            <person name="Bonito G."/>
            <person name="Buee M."/>
            <person name="Carver A."/>
            <person name="Chen C."/>
            <person name="Cichocki N."/>
            <person name="Clum A."/>
            <person name="Culley D."/>
            <person name="Crous P.W."/>
            <person name="Fauchery L."/>
            <person name="Girlanda M."/>
            <person name="Hayes R."/>
            <person name="Keri Z."/>
            <person name="Labutti K."/>
            <person name="Lipzen A."/>
            <person name="Lombard V."/>
            <person name="Magnuson J."/>
            <person name="Maillard F."/>
            <person name="Morin E."/>
            <person name="Murat C."/>
            <person name="Nolan M."/>
            <person name="Ohm R."/>
            <person name="Pangilinan J."/>
            <person name="Pereira M."/>
            <person name="Perotto S."/>
            <person name="Peter M."/>
            <person name="Riley R."/>
            <person name="Sitrit Y."/>
            <person name="Stielow B."/>
            <person name="Szollosi G."/>
            <person name="Zifcakova L."/>
            <person name="Stursova M."/>
            <person name="Spatafora J.W."/>
            <person name="Tedersoo L."/>
            <person name="Vaario L.-M."/>
            <person name="Yamada A."/>
            <person name="Yan M."/>
            <person name="Wang P."/>
            <person name="Xu J."/>
            <person name="Bruns T."/>
            <person name="Baldrian P."/>
            <person name="Vilgalys R."/>
            <person name="Henrissat B."/>
            <person name="Grigoriev I.V."/>
            <person name="Hibbett D."/>
            <person name="Nagy L.G."/>
            <person name="Martin F.M."/>
        </authorList>
    </citation>
    <scope>NUCLEOTIDE SEQUENCE</scope>
    <source>
        <strain evidence="10">UH-Tt-Lm1</strain>
    </source>
</reference>
<evidence type="ECO:0000256" key="6">
    <source>
        <dbReference type="ARBA" id="ARBA00022989"/>
    </source>
</evidence>
<evidence type="ECO:0000313" key="10">
    <source>
        <dbReference type="EMBL" id="KAF9788178.1"/>
    </source>
</evidence>
<comment type="subcellular location">
    <subcellularLocation>
        <location evidence="1">Endoplasmic reticulum membrane</location>
        <topology evidence="1">Multi-pass membrane protein</topology>
    </subcellularLocation>
</comment>
<dbReference type="OrthoDB" id="263893at2759"/>
<proteinExistence type="inferred from homology"/>
<evidence type="ECO:0000256" key="2">
    <source>
        <dbReference type="ARBA" id="ARBA00005245"/>
    </source>
</evidence>
<keyword evidence="11" id="KW-1185">Reference proteome</keyword>
<dbReference type="InterPro" id="IPR009542">
    <property type="entry name" value="Spc1/SPCS1"/>
</dbReference>
<organism evidence="10 11">
    <name type="scientific">Thelephora terrestris</name>
    <dbReference type="NCBI Taxonomy" id="56493"/>
    <lineage>
        <taxon>Eukaryota</taxon>
        <taxon>Fungi</taxon>
        <taxon>Dikarya</taxon>
        <taxon>Basidiomycota</taxon>
        <taxon>Agaricomycotina</taxon>
        <taxon>Agaricomycetes</taxon>
        <taxon>Thelephorales</taxon>
        <taxon>Thelephoraceae</taxon>
        <taxon>Thelephora</taxon>
    </lineage>
</organism>
<evidence type="ECO:0000256" key="4">
    <source>
        <dbReference type="ARBA" id="ARBA00022692"/>
    </source>
</evidence>
<evidence type="ECO:0000256" key="5">
    <source>
        <dbReference type="ARBA" id="ARBA00022824"/>
    </source>
</evidence>
<keyword evidence="4 9" id="KW-0812">Transmembrane</keyword>
<evidence type="ECO:0000256" key="1">
    <source>
        <dbReference type="ARBA" id="ARBA00004477"/>
    </source>
</evidence>
<feature type="transmembrane region" description="Helical" evidence="9">
    <location>
        <begin position="50"/>
        <end position="71"/>
    </location>
</feature>
<reference evidence="10" key="1">
    <citation type="journal article" date="2020" name="Nat. Commun.">
        <title>Large-scale genome sequencing of mycorrhizal fungi provides insights into the early evolution of symbiotic traits.</title>
        <authorList>
            <person name="Miyauchi S."/>
            <person name="Kiss E."/>
            <person name="Kuo A."/>
            <person name="Drula E."/>
            <person name="Kohler A."/>
            <person name="Sanchez-Garcia M."/>
            <person name="Morin E."/>
            <person name="Andreopoulos B."/>
            <person name="Barry K.W."/>
            <person name="Bonito G."/>
            <person name="Buee M."/>
            <person name="Carver A."/>
            <person name="Chen C."/>
            <person name="Cichocki N."/>
            <person name="Clum A."/>
            <person name="Culley D."/>
            <person name="Crous P.W."/>
            <person name="Fauchery L."/>
            <person name="Girlanda M."/>
            <person name="Hayes R.D."/>
            <person name="Keri Z."/>
            <person name="LaButti K."/>
            <person name="Lipzen A."/>
            <person name="Lombard V."/>
            <person name="Magnuson J."/>
            <person name="Maillard F."/>
            <person name="Murat C."/>
            <person name="Nolan M."/>
            <person name="Ohm R.A."/>
            <person name="Pangilinan J."/>
            <person name="Pereira M.F."/>
            <person name="Perotto S."/>
            <person name="Peter M."/>
            <person name="Pfister S."/>
            <person name="Riley R."/>
            <person name="Sitrit Y."/>
            <person name="Stielow J.B."/>
            <person name="Szollosi G."/>
            <person name="Zifcakova L."/>
            <person name="Stursova M."/>
            <person name="Spatafora J.W."/>
            <person name="Tedersoo L."/>
            <person name="Vaario L.M."/>
            <person name="Yamada A."/>
            <person name="Yan M."/>
            <person name="Wang P."/>
            <person name="Xu J."/>
            <person name="Bruns T."/>
            <person name="Baldrian P."/>
            <person name="Vilgalys R."/>
            <person name="Dunand C."/>
            <person name="Henrissat B."/>
            <person name="Grigoriev I.V."/>
            <person name="Hibbett D."/>
            <person name="Nagy L.G."/>
            <person name="Martin F.M."/>
        </authorList>
    </citation>
    <scope>NUCLEOTIDE SEQUENCE</scope>
    <source>
        <strain evidence="10">UH-Tt-Lm1</strain>
    </source>
</reference>
<protein>
    <recommendedName>
        <fullName evidence="3">Signal peptidase complex subunit 1</fullName>
    </recommendedName>
</protein>
<dbReference type="GO" id="GO:0006465">
    <property type="term" value="P:signal peptide processing"/>
    <property type="evidence" value="ECO:0007669"/>
    <property type="project" value="InterPro"/>
</dbReference>
<dbReference type="PANTHER" id="PTHR13202:SF0">
    <property type="entry name" value="SIGNAL PEPTIDASE COMPLEX SUBUNIT 1"/>
    <property type="match status" value="1"/>
</dbReference>
<dbReference type="Pfam" id="PF06645">
    <property type="entry name" value="SPC12"/>
    <property type="match status" value="1"/>
</dbReference>
<evidence type="ECO:0000313" key="11">
    <source>
        <dbReference type="Proteomes" id="UP000736335"/>
    </source>
</evidence>
<comment type="function">
    <text evidence="8">Component of the signal peptidase complex (SPC) which catalyzes the cleavage of N-terminal signal sequences from nascent proteins as they are translocated into the lumen of the endoplasmic reticulum. Dispensable for SPC enzymatic activity.</text>
</comment>
<keyword evidence="6 9" id="KW-1133">Transmembrane helix</keyword>
<dbReference type="EMBL" id="WIUZ02000004">
    <property type="protein sequence ID" value="KAF9788178.1"/>
    <property type="molecule type" value="Genomic_DNA"/>
</dbReference>
<dbReference type="GO" id="GO:0005787">
    <property type="term" value="C:signal peptidase complex"/>
    <property type="evidence" value="ECO:0007669"/>
    <property type="project" value="InterPro"/>
</dbReference>
<sequence>MTDLFSQVFYKNIDFEGQRVTEKATHYALVIISIFSFLAGFALQSLQATFALFGGLVLVLSLVIIPPWPAYNAHPVEWLPSKGTKKSE</sequence>
<dbReference type="PANTHER" id="PTHR13202">
    <property type="entry name" value="MICROSOMAL SIGNAL PEPTIDASE 12 KDA SUBUNIT"/>
    <property type="match status" value="1"/>
</dbReference>
<accession>A0A9P6L968</accession>
<evidence type="ECO:0000256" key="8">
    <source>
        <dbReference type="ARBA" id="ARBA00045204"/>
    </source>
</evidence>
<evidence type="ECO:0000256" key="7">
    <source>
        <dbReference type="ARBA" id="ARBA00023136"/>
    </source>
</evidence>
<dbReference type="AlphaFoldDB" id="A0A9P6L968"/>
<name>A0A9P6L968_9AGAM</name>
<dbReference type="GO" id="GO:0045047">
    <property type="term" value="P:protein targeting to ER"/>
    <property type="evidence" value="ECO:0007669"/>
    <property type="project" value="TreeGrafter"/>
</dbReference>
<keyword evidence="5" id="KW-0256">Endoplasmic reticulum</keyword>
<dbReference type="Proteomes" id="UP000736335">
    <property type="component" value="Unassembled WGS sequence"/>
</dbReference>
<keyword evidence="7 9" id="KW-0472">Membrane</keyword>